<dbReference type="FunFam" id="1.10.110.10:FF:000001">
    <property type="entry name" value="Bifunctional inhibitor/lipid-transfer protein/seed storage 2S albumin superfamily protein"/>
    <property type="match status" value="1"/>
</dbReference>
<accession>A0A9D5CJ69</accession>
<dbReference type="PRINTS" id="PR00382">
    <property type="entry name" value="LIPIDTRNSFER"/>
</dbReference>
<dbReference type="EMBL" id="JAGGNH010000004">
    <property type="protein sequence ID" value="KAJ0974167.1"/>
    <property type="molecule type" value="Genomic_DNA"/>
</dbReference>
<keyword evidence="3" id="KW-0336">GPI-anchor</keyword>
<feature type="transmembrane region" description="Helical" evidence="9">
    <location>
        <begin position="177"/>
        <end position="194"/>
    </location>
</feature>
<reference evidence="11" key="1">
    <citation type="submission" date="2021-03" db="EMBL/GenBank/DDBJ databases">
        <authorList>
            <person name="Li Z."/>
            <person name="Yang C."/>
        </authorList>
    </citation>
    <scope>NUCLEOTIDE SEQUENCE</scope>
    <source>
        <strain evidence="11">Dzin_1.0</strain>
        <tissue evidence="11">Leaf</tissue>
    </source>
</reference>
<keyword evidence="6" id="KW-0325">Glycoprotein</keyword>
<dbReference type="InterPro" id="IPR036312">
    <property type="entry name" value="Bifun_inhib/LTP/seed_sf"/>
</dbReference>
<keyword evidence="5" id="KW-1015">Disulfide bond</keyword>
<dbReference type="PANTHER" id="PTHR33044">
    <property type="entry name" value="BIFUNCTIONAL INHIBITOR/LIPID-TRANSFER PROTEIN/SEED STORAGE 2S ALBUMIN SUPERFAMILY PROTEIN-RELATED"/>
    <property type="match status" value="1"/>
</dbReference>
<comment type="subcellular location">
    <subcellularLocation>
        <location evidence="1">Cell membrane</location>
        <topology evidence="1">Lipid-anchor</topology>
        <topology evidence="1">GPI-anchor</topology>
    </subcellularLocation>
</comment>
<keyword evidence="12" id="KW-1185">Reference proteome</keyword>
<feature type="region of interest" description="Disordered" evidence="8">
    <location>
        <begin position="139"/>
        <end position="166"/>
    </location>
</feature>
<evidence type="ECO:0000256" key="2">
    <source>
        <dbReference type="ARBA" id="ARBA00009748"/>
    </source>
</evidence>
<gene>
    <name evidence="11" type="ORF">J5N97_016132</name>
</gene>
<dbReference type="CDD" id="cd00010">
    <property type="entry name" value="AAI_LTSS"/>
    <property type="match status" value="1"/>
</dbReference>
<dbReference type="GO" id="GO:0098552">
    <property type="term" value="C:side of membrane"/>
    <property type="evidence" value="ECO:0007669"/>
    <property type="project" value="UniProtKB-KW"/>
</dbReference>
<evidence type="ECO:0000256" key="5">
    <source>
        <dbReference type="ARBA" id="ARBA00023157"/>
    </source>
</evidence>
<evidence type="ECO:0000313" key="11">
    <source>
        <dbReference type="EMBL" id="KAJ0974167.1"/>
    </source>
</evidence>
<evidence type="ECO:0000256" key="4">
    <source>
        <dbReference type="ARBA" id="ARBA00022729"/>
    </source>
</evidence>
<feature type="domain" description="Bifunctional inhibitor/plant lipid transfer protein/seed storage helical" evidence="10">
    <location>
        <begin position="38"/>
        <end position="115"/>
    </location>
</feature>
<dbReference type="InterPro" id="IPR000528">
    <property type="entry name" value="Plant_nsLTP"/>
</dbReference>
<evidence type="ECO:0000256" key="3">
    <source>
        <dbReference type="ARBA" id="ARBA00022622"/>
    </source>
</evidence>
<dbReference type="Pfam" id="PF14368">
    <property type="entry name" value="LTP_2"/>
    <property type="match status" value="1"/>
</dbReference>
<dbReference type="SMART" id="SM00499">
    <property type="entry name" value="AAI"/>
    <property type="match status" value="1"/>
</dbReference>
<keyword evidence="9" id="KW-1133">Transmembrane helix</keyword>
<comment type="caution">
    <text evidence="11">The sequence shown here is derived from an EMBL/GenBank/DDBJ whole genome shotgun (WGS) entry which is preliminary data.</text>
</comment>
<dbReference type="Gene3D" id="1.10.110.10">
    <property type="entry name" value="Plant lipid-transfer and hydrophobic proteins"/>
    <property type="match status" value="1"/>
</dbReference>
<dbReference type="InterPro" id="IPR016140">
    <property type="entry name" value="Bifunc_inhib/LTP/seed_store"/>
</dbReference>
<evidence type="ECO:0000256" key="1">
    <source>
        <dbReference type="ARBA" id="ARBA00004609"/>
    </source>
</evidence>
<evidence type="ECO:0000259" key="10">
    <source>
        <dbReference type="SMART" id="SM00499"/>
    </source>
</evidence>
<comment type="similarity">
    <text evidence="2">Belongs to the plant LTP family.</text>
</comment>
<dbReference type="GO" id="GO:0006869">
    <property type="term" value="P:lipid transport"/>
    <property type="evidence" value="ECO:0007669"/>
    <property type="project" value="InterPro"/>
</dbReference>
<dbReference type="OrthoDB" id="1938537at2759"/>
<keyword evidence="9" id="KW-0472">Membrane</keyword>
<keyword evidence="7" id="KW-0449">Lipoprotein</keyword>
<evidence type="ECO:0000256" key="9">
    <source>
        <dbReference type="SAM" id="Phobius"/>
    </source>
</evidence>
<evidence type="ECO:0000256" key="8">
    <source>
        <dbReference type="SAM" id="MobiDB-lite"/>
    </source>
</evidence>
<sequence>MATSSSLLHPNLIQFILIFFSFVVNLTLSDFAGDQSECGEQLVGLAGCLPYVQGSAKAPTPDCCTGLKEVLEKSPKCLCVLIKDRDDPQLGLEINVTLAVSLPSACATHANISECPKLLNLKPDSKDAKMFKQLAQAQGSAARDTGNTTASVGSSSSPSKHAANSGGMSIHSGGGTWWHLGVEMILLVLPLILFDL</sequence>
<reference evidence="11" key="2">
    <citation type="journal article" date="2022" name="Hortic Res">
        <title>The genome of Dioscorea zingiberensis sheds light on the biosynthesis, origin and evolution of the medicinally important diosgenin saponins.</title>
        <authorList>
            <person name="Li Y."/>
            <person name="Tan C."/>
            <person name="Li Z."/>
            <person name="Guo J."/>
            <person name="Li S."/>
            <person name="Chen X."/>
            <person name="Wang C."/>
            <person name="Dai X."/>
            <person name="Yang H."/>
            <person name="Song W."/>
            <person name="Hou L."/>
            <person name="Xu J."/>
            <person name="Tong Z."/>
            <person name="Xu A."/>
            <person name="Yuan X."/>
            <person name="Wang W."/>
            <person name="Yang Q."/>
            <person name="Chen L."/>
            <person name="Sun Z."/>
            <person name="Wang K."/>
            <person name="Pan B."/>
            <person name="Chen J."/>
            <person name="Bao Y."/>
            <person name="Liu F."/>
            <person name="Qi X."/>
            <person name="Gang D.R."/>
            <person name="Wen J."/>
            <person name="Li J."/>
        </authorList>
    </citation>
    <scope>NUCLEOTIDE SEQUENCE</scope>
    <source>
        <strain evidence="11">Dzin_1.0</strain>
    </source>
</reference>
<dbReference type="GO" id="GO:0008289">
    <property type="term" value="F:lipid binding"/>
    <property type="evidence" value="ECO:0007669"/>
    <property type="project" value="InterPro"/>
</dbReference>
<evidence type="ECO:0000256" key="6">
    <source>
        <dbReference type="ARBA" id="ARBA00023180"/>
    </source>
</evidence>
<dbReference type="InterPro" id="IPR043325">
    <property type="entry name" value="LTSS"/>
</dbReference>
<dbReference type="SUPFAM" id="SSF47699">
    <property type="entry name" value="Bifunctional inhibitor/lipid-transfer protein/seed storage 2S albumin"/>
    <property type="match status" value="1"/>
</dbReference>
<keyword evidence="9" id="KW-0812">Transmembrane</keyword>
<organism evidence="11 12">
    <name type="scientific">Dioscorea zingiberensis</name>
    <dbReference type="NCBI Taxonomy" id="325984"/>
    <lineage>
        <taxon>Eukaryota</taxon>
        <taxon>Viridiplantae</taxon>
        <taxon>Streptophyta</taxon>
        <taxon>Embryophyta</taxon>
        <taxon>Tracheophyta</taxon>
        <taxon>Spermatophyta</taxon>
        <taxon>Magnoliopsida</taxon>
        <taxon>Liliopsida</taxon>
        <taxon>Dioscoreales</taxon>
        <taxon>Dioscoreaceae</taxon>
        <taxon>Dioscorea</taxon>
    </lineage>
</organism>
<proteinExistence type="inferred from homology"/>
<feature type="compositionally biased region" description="Low complexity" evidence="8">
    <location>
        <begin position="145"/>
        <end position="166"/>
    </location>
</feature>
<name>A0A9D5CJ69_9LILI</name>
<protein>
    <recommendedName>
        <fullName evidence="10">Bifunctional inhibitor/plant lipid transfer protein/seed storage helical domain-containing protein</fullName>
    </recommendedName>
</protein>
<evidence type="ECO:0000256" key="7">
    <source>
        <dbReference type="ARBA" id="ARBA00023288"/>
    </source>
</evidence>
<evidence type="ECO:0000313" key="12">
    <source>
        <dbReference type="Proteomes" id="UP001085076"/>
    </source>
</evidence>
<dbReference type="GO" id="GO:0005886">
    <property type="term" value="C:plasma membrane"/>
    <property type="evidence" value="ECO:0007669"/>
    <property type="project" value="UniProtKB-SubCell"/>
</dbReference>
<dbReference type="Proteomes" id="UP001085076">
    <property type="component" value="Miscellaneous, Linkage group lg04"/>
</dbReference>
<keyword evidence="4" id="KW-0732">Signal</keyword>
<feature type="transmembrane region" description="Helical" evidence="9">
    <location>
        <begin position="12"/>
        <end position="32"/>
    </location>
</feature>
<dbReference type="AlphaFoldDB" id="A0A9D5CJ69"/>